<dbReference type="GO" id="GO:0006208">
    <property type="term" value="P:pyrimidine nucleobase catabolic process"/>
    <property type="evidence" value="ECO:0007669"/>
    <property type="project" value="TreeGrafter"/>
</dbReference>
<evidence type="ECO:0000256" key="1">
    <source>
        <dbReference type="ARBA" id="ARBA00023002"/>
    </source>
</evidence>
<evidence type="ECO:0000313" key="4">
    <source>
        <dbReference type="Proteomes" id="UP000542776"/>
    </source>
</evidence>
<reference evidence="3 4" key="1">
    <citation type="submission" date="2020-08" db="EMBL/GenBank/DDBJ databases">
        <title>Genomic Encyclopedia of Type Strains, Phase IV (KMG-IV): sequencing the most valuable type-strain genomes for metagenomic binning, comparative biology and taxonomic classification.</title>
        <authorList>
            <person name="Goeker M."/>
        </authorList>
    </citation>
    <scope>NUCLEOTIDE SEQUENCE [LARGE SCALE GENOMIC DNA]</scope>
    <source>
        <strain evidence="3 4">DSM 102238</strain>
    </source>
</reference>
<dbReference type="PANTHER" id="PTHR30466">
    <property type="entry name" value="FLAVIN REDUCTASE"/>
    <property type="match status" value="1"/>
</dbReference>
<dbReference type="SUPFAM" id="SSF50475">
    <property type="entry name" value="FMN-binding split barrel"/>
    <property type="match status" value="1"/>
</dbReference>
<dbReference type="Proteomes" id="UP000542776">
    <property type="component" value="Unassembled WGS sequence"/>
</dbReference>
<proteinExistence type="predicted"/>
<feature type="domain" description="Flavin reductase like" evidence="2">
    <location>
        <begin position="21"/>
        <end position="168"/>
    </location>
</feature>
<dbReference type="GO" id="GO:0010181">
    <property type="term" value="F:FMN binding"/>
    <property type="evidence" value="ECO:0007669"/>
    <property type="project" value="InterPro"/>
</dbReference>
<dbReference type="Pfam" id="PF01613">
    <property type="entry name" value="Flavin_Reduct"/>
    <property type="match status" value="1"/>
</dbReference>
<dbReference type="SMART" id="SM00903">
    <property type="entry name" value="Flavin_Reduct"/>
    <property type="match status" value="1"/>
</dbReference>
<keyword evidence="1" id="KW-0560">Oxidoreductase</keyword>
<name>A0A7W6H5Z8_9HYPH</name>
<protein>
    <submittedName>
        <fullName evidence="3">Flavin reductase (DIM6/NTAB) family NADH-FMN oxidoreductase RutF</fullName>
    </submittedName>
</protein>
<dbReference type="GO" id="GO:0042602">
    <property type="term" value="F:riboflavin reductase (NADPH) activity"/>
    <property type="evidence" value="ECO:0007669"/>
    <property type="project" value="TreeGrafter"/>
</dbReference>
<evidence type="ECO:0000259" key="2">
    <source>
        <dbReference type="SMART" id="SM00903"/>
    </source>
</evidence>
<keyword evidence="4" id="KW-1185">Reference proteome</keyword>
<comment type="caution">
    <text evidence="3">The sequence shown here is derived from an EMBL/GenBank/DDBJ whole genome shotgun (WGS) entry which is preliminary data.</text>
</comment>
<accession>A0A7W6H5Z8</accession>
<organism evidence="3 4">
    <name type="scientific">Aureimonas pseudogalii</name>
    <dbReference type="NCBI Taxonomy" id="1744844"/>
    <lineage>
        <taxon>Bacteria</taxon>
        <taxon>Pseudomonadati</taxon>
        <taxon>Pseudomonadota</taxon>
        <taxon>Alphaproteobacteria</taxon>
        <taxon>Hyphomicrobiales</taxon>
        <taxon>Aurantimonadaceae</taxon>
        <taxon>Aureimonas</taxon>
    </lineage>
</organism>
<evidence type="ECO:0000313" key="3">
    <source>
        <dbReference type="EMBL" id="MBB3999196.1"/>
    </source>
</evidence>
<dbReference type="EMBL" id="JACIEK010000008">
    <property type="protein sequence ID" value="MBB3999196.1"/>
    <property type="molecule type" value="Genomic_DNA"/>
</dbReference>
<dbReference type="InterPro" id="IPR012349">
    <property type="entry name" value="Split_barrel_FMN-bd"/>
</dbReference>
<dbReference type="AlphaFoldDB" id="A0A7W6H5Z8"/>
<dbReference type="InterPro" id="IPR002563">
    <property type="entry name" value="Flavin_Rdtase-like_dom"/>
</dbReference>
<sequence length="169" mass="17931">MLTLPQSLDAPIDRVAYREAMSHFAAAVNLVTTDGPSGRRGVTVTSVCSVSDSPATLLVCLNHASAANVRFVENGVFAVSVLADRNESVARTFAGEGNLESEARFTAGRWATLATGSPVLEDALVAFDCRLIDSRTVATHRVMIGEVVALAKPMPGGSLLYRARQYHAL</sequence>
<dbReference type="InterPro" id="IPR050268">
    <property type="entry name" value="NADH-dep_flavin_reductase"/>
</dbReference>
<dbReference type="PANTHER" id="PTHR30466:SF1">
    <property type="entry name" value="FMN REDUCTASE (NADH) RUTF"/>
    <property type="match status" value="1"/>
</dbReference>
<dbReference type="Gene3D" id="2.30.110.10">
    <property type="entry name" value="Electron Transport, Fmn-binding Protein, Chain A"/>
    <property type="match status" value="1"/>
</dbReference>
<dbReference type="RefSeq" id="WP_312857464.1">
    <property type="nucleotide sequence ID" value="NZ_JACIEK010000008.1"/>
</dbReference>
<gene>
    <name evidence="3" type="ORF">GGR04_003055</name>
</gene>